<reference evidence="3 4" key="1">
    <citation type="submission" date="2020-10" db="EMBL/GenBank/DDBJ databases">
        <authorList>
            <person name="Castelo-Branco R."/>
            <person name="Eusebio N."/>
            <person name="Adriana R."/>
            <person name="Vieira A."/>
            <person name="Brugerolle De Fraissinette N."/>
            <person name="Rezende De Castro R."/>
            <person name="Schneider M.P."/>
            <person name="Vasconcelos V."/>
            <person name="Leao P.N."/>
        </authorList>
    </citation>
    <scope>NUCLEOTIDE SEQUENCE [LARGE SCALE GENOMIC DNA]</scope>
    <source>
        <strain evidence="3 4">LEGE 06226</strain>
    </source>
</reference>
<evidence type="ECO:0000313" key="3">
    <source>
        <dbReference type="EMBL" id="MBE9142740.1"/>
    </source>
</evidence>
<dbReference type="SUPFAM" id="SSF51445">
    <property type="entry name" value="(Trans)glycosidases"/>
    <property type="match status" value="1"/>
</dbReference>
<dbReference type="InterPro" id="IPR017853">
    <property type="entry name" value="GH"/>
</dbReference>
<evidence type="ECO:0000259" key="2">
    <source>
        <dbReference type="Pfam" id="PF02638"/>
    </source>
</evidence>
<comment type="caution">
    <text evidence="3">The sequence shown here is derived from an EMBL/GenBank/DDBJ whole genome shotgun (WGS) entry which is preliminary data.</text>
</comment>
<dbReference type="EMBL" id="JADEWU010000008">
    <property type="protein sequence ID" value="MBE9142740.1"/>
    <property type="molecule type" value="Genomic_DNA"/>
</dbReference>
<dbReference type="PANTHER" id="PTHR43405:SF1">
    <property type="entry name" value="GLYCOSYL HYDROLASE DIGH"/>
    <property type="match status" value="1"/>
</dbReference>
<evidence type="ECO:0000256" key="1">
    <source>
        <dbReference type="ARBA" id="ARBA00022729"/>
    </source>
</evidence>
<keyword evidence="1" id="KW-0732">Signal</keyword>
<dbReference type="Gene3D" id="3.20.20.80">
    <property type="entry name" value="Glycosidases"/>
    <property type="match status" value="1"/>
</dbReference>
<keyword evidence="3" id="KW-0378">Hydrolase</keyword>
<name>A0ABR9U8G0_9CYAN</name>
<keyword evidence="4" id="KW-1185">Reference proteome</keyword>
<dbReference type="InterPro" id="IPR003790">
    <property type="entry name" value="GHL10"/>
</dbReference>
<feature type="domain" description="Glycosyl hydrolase-like 10" evidence="2">
    <location>
        <begin position="54"/>
        <end position="356"/>
    </location>
</feature>
<evidence type="ECO:0000313" key="4">
    <source>
        <dbReference type="Proteomes" id="UP000640725"/>
    </source>
</evidence>
<sequence length="406" mass="46478">MQLDFMAKSSWRSHFSKHTVRILKSISLMVFGLGLTILLSAYPGIAIPPQLSPEIRGVWMTTNDSDIVRDHAKLQEAVNQLARLNFNTIYPVVWNSGYVFYPSGIAQAKGFQPFIRRGLQGQDVLADLITQSHQKGLLVIPWFEFGFMAPPSSELALNHPQWLTSRQDGSLTWEGVAGEVVWLNPFHPQVQQLIIDLVVEVMTLYPVDGIQFDDHLSLPIEFGYDPYTIKLYQQEMKASPPSNPKDEAWVRWRANKITEFVEKLRKAVKAKNPKAIFSIAPNPYHTAYNSHLQDWVGWVKKNLVDELIVQIYRPDLPSFVREMTKAEIKEAQRKIPTGVGILTGLRNRPIGMNQIQAKVQAARQNGLGFSFFFYESLWDEAPEPIQERQSKFQTLFYYPASRAFLR</sequence>
<dbReference type="Proteomes" id="UP000640725">
    <property type="component" value="Unassembled WGS sequence"/>
</dbReference>
<protein>
    <submittedName>
        <fullName evidence="3">Glycoside hydrolase family 10 protein</fullName>
    </submittedName>
</protein>
<proteinExistence type="predicted"/>
<dbReference type="Pfam" id="PF02638">
    <property type="entry name" value="GHL10"/>
    <property type="match status" value="1"/>
</dbReference>
<dbReference type="RefSeq" id="WP_193868380.1">
    <property type="nucleotide sequence ID" value="NZ_JADEWU010000008.1"/>
</dbReference>
<gene>
    <name evidence="3" type="ORF">IQ236_05820</name>
</gene>
<accession>A0ABR9U8G0</accession>
<dbReference type="PANTHER" id="PTHR43405">
    <property type="entry name" value="GLYCOSYL HYDROLASE DIGH"/>
    <property type="match status" value="1"/>
</dbReference>
<dbReference type="GO" id="GO:0016787">
    <property type="term" value="F:hydrolase activity"/>
    <property type="evidence" value="ECO:0007669"/>
    <property type="project" value="UniProtKB-KW"/>
</dbReference>
<dbReference type="InterPro" id="IPR052177">
    <property type="entry name" value="Divisome_Glycosyl_Hydrolase"/>
</dbReference>
<organism evidence="3 4">
    <name type="scientific">Planktothrix mougeotii LEGE 06226</name>
    <dbReference type="NCBI Taxonomy" id="1828728"/>
    <lineage>
        <taxon>Bacteria</taxon>
        <taxon>Bacillati</taxon>
        <taxon>Cyanobacteriota</taxon>
        <taxon>Cyanophyceae</taxon>
        <taxon>Oscillatoriophycideae</taxon>
        <taxon>Oscillatoriales</taxon>
        <taxon>Microcoleaceae</taxon>
        <taxon>Planktothrix</taxon>
    </lineage>
</organism>